<feature type="site" description="May play a role in transmitting local conformational changes" evidence="1">
    <location>
        <position position="102"/>
    </location>
</feature>
<comment type="caution">
    <text evidence="1">Lacks conserved residue(s) required for the propagation of feature annotation.</text>
</comment>
<dbReference type="GO" id="GO:0019509">
    <property type="term" value="P:L-methionine salvage from methylthioadenosine"/>
    <property type="evidence" value="ECO:0007669"/>
    <property type="project" value="UniProtKB-UniRule"/>
</dbReference>
<comment type="cofactor">
    <cofactor evidence="1">
        <name>Ni(2+)</name>
        <dbReference type="ChEBI" id="CHEBI:49786"/>
    </cofactor>
    <text evidence="1">Binds 1 nickel ion per monomer.</text>
</comment>
<keyword evidence="1" id="KW-0028">Amino-acid biosynthesis</keyword>
<comment type="pathway">
    <text evidence="1">Amino-acid biosynthesis; L-methionine biosynthesis via salvage pathway; L-methionine from S-methyl-5-thio-alpha-D-ribose 1-phosphate: step 5/6.</text>
</comment>
<feature type="binding site" evidence="1">
    <location>
        <position position="97"/>
    </location>
    <ligand>
        <name>Ni(2+)</name>
        <dbReference type="ChEBI" id="CHEBI:49786"/>
    </ligand>
</feature>
<dbReference type="InterPro" id="IPR011051">
    <property type="entry name" value="RmlC_Cupin_sf"/>
</dbReference>
<proteinExistence type="inferred from homology"/>
<dbReference type="GO" id="GO:0010308">
    <property type="term" value="F:acireductone dioxygenase (Ni2+-requiring) activity"/>
    <property type="evidence" value="ECO:0007669"/>
    <property type="project" value="UniProtKB-UniRule"/>
</dbReference>
<feature type="binding site" evidence="1">
    <location>
        <position position="99"/>
    </location>
    <ligand>
        <name>Ni(2+)</name>
        <dbReference type="ChEBI" id="CHEBI:49786"/>
    </ligand>
</feature>
<evidence type="ECO:0000256" key="1">
    <source>
        <dbReference type="HAMAP-Rule" id="MF_01682"/>
    </source>
</evidence>
<dbReference type="EC" id="1.13.11.53" evidence="1"/>
<evidence type="ECO:0000313" key="2">
    <source>
        <dbReference type="EMBL" id="SDC41486.1"/>
    </source>
</evidence>
<keyword evidence="1" id="KW-0560">Oxidoreductase</keyword>
<dbReference type="Proteomes" id="UP000182100">
    <property type="component" value="Unassembled WGS sequence"/>
</dbReference>
<reference evidence="3" key="1">
    <citation type="submission" date="2016-10" db="EMBL/GenBank/DDBJ databases">
        <authorList>
            <person name="Varghese N."/>
            <person name="Submissions S."/>
        </authorList>
    </citation>
    <scope>NUCLEOTIDE SEQUENCE [LARGE SCALE GENOMIC DNA]</scope>
    <source>
        <strain evidence="3">CGMCC 4.3504</strain>
    </source>
</reference>
<dbReference type="UniPathway" id="UPA00904">
    <property type="reaction ID" value="UER00878"/>
</dbReference>
<comment type="subunit">
    <text evidence="1">Monomer.</text>
</comment>
<dbReference type="GO" id="GO:0016151">
    <property type="term" value="F:nickel cation binding"/>
    <property type="evidence" value="ECO:0007669"/>
    <property type="project" value="UniProtKB-UniRule"/>
</dbReference>
<feature type="binding site" evidence="1">
    <location>
        <position position="141"/>
    </location>
    <ligand>
        <name>Fe(2+)</name>
        <dbReference type="ChEBI" id="CHEBI:29033"/>
    </ligand>
</feature>
<feature type="site" description="May play a role in metal incorporation in vivo" evidence="1">
    <location>
        <position position="96"/>
    </location>
</feature>
<dbReference type="CDD" id="cd02232">
    <property type="entry name" value="cupin_ARD"/>
    <property type="match status" value="1"/>
</dbReference>
<feature type="binding site" evidence="1">
    <location>
        <position position="141"/>
    </location>
    <ligand>
        <name>Ni(2+)</name>
        <dbReference type="ChEBI" id="CHEBI:49786"/>
    </ligand>
</feature>
<dbReference type="Pfam" id="PF03079">
    <property type="entry name" value="ARD"/>
    <property type="match status" value="1"/>
</dbReference>
<dbReference type="EC" id="1.13.11.54" evidence="1"/>
<comment type="similarity">
    <text evidence="1">Belongs to the acireductone dioxygenase (ARD) family.</text>
</comment>
<organism evidence="2 3">
    <name type="scientific">Streptomyces prasinopilosus</name>
    <dbReference type="NCBI Taxonomy" id="67344"/>
    <lineage>
        <taxon>Bacteria</taxon>
        <taxon>Bacillati</taxon>
        <taxon>Actinomycetota</taxon>
        <taxon>Actinomycetes</taxon>
        <taxon>Kitasatosporales</taxon>
        <taxon>Streptomycetaceae</taxon>
        <taxon>Streptomyces</taxon>
    </lineage>
</organism>
<sequence>MPEDAPGTVRVRTDDLDVIHGELLGIGVRLVRWHAARRLPADADDATVMKAYESHIDHLRAEGGHRIVDVVRLTPPRAGTGRGRRTGPAREDFLREHVHDDDLVRFVVAGTGCFSLHVAGQVYAVLCTAGDLLSVPGRTPHWFDAGARPNCTAIRFLQRADGGAVRLLPDGIASRFPTHDDLLASPGG</sequence>
<protein>
    <recommendedName>
        <fullName evidence="1">Acireductone dioxygenase</fullName>
    </recommendedName>
    <alternativeName>
        <fullName evidence="1">1,2-dihydroxy-3-keto-5-methylthiopentene dioxygenase</fullName>
        <shortName evidence="1">DHK-MTPene dioxygenase</shortName>
    </alternativeName>
    <alternativeName>
        <fullName evidence="1">Acireductone dioxygenase (Fe(2+)-requiring)</fullName>
        <shortName evidence="1">ARD'</shortName>
        <shortName evidence="1">Fe-ARD</shortName>
        <ecNumber evidence="1">1.13.11.54</ecNumber>
    </alternativeName>
    <alternativeName>
        <fullName evidence="1">Acireductone dioxygenase (Ni(2+)-requiring)</fullName>
        <shortName evidence="1">ARD</shortName>
        <shortName evidence="1">Ni-ARD</shortName>
        <ecNumber evidence="1">1.13.11.53</ecNumber>
    </alternativeName>
</protein>
<feature type="site" description="Important to generate the dianion" evidence="1">
    <location>
        <position position="105"/>
    </location>
</feature>
<dbReference type="AlphaFoldDB" id="A0A1G6LFX8"/>
<keyword evidence="1" id="KW-0486">Methionine biosynthesis</keyword>
<dbReference type="SUPFAM" id="SSF51182">
    <property type="entry name" value="RmlC-like cupins"/>
    <property type="match status" value="1"/>
</dbReference>
<keyword evidence="1" id="KW-0479">Metal-binding</keyword>
<dbReference type="GO" id="GO:0019284">
    <property type="term" value="P:L-methionine salvage from S-adenosylmethionine"/>
    <property type="evidence" value="ECO:0007669"/>
    <property type="project" value="InterPro"/>
</dbReference>
<feature type="binding site" evidence="1">
    <location>
        <position position="97"/>
    </location>
    <ligand>
        <name>Fe(2+)</name>
        <dbReference type="ChEBI" id="CHEBI:29033"/>
    </ligand>
</feature>
<keyword evidence="1" id="KW-0533">Nickel</keyword>
<dbReference type="InterPro" id="IPR023956">
    <property type="entry name" value="ARD_bac"/>
</dbReference>
<dbReference type="InterPro" id="IPR004313">
    <property type="entry name" value="ARD"/>
</dbReference>
<comment type="function">
    <text evidence="1">Catalyzes 2 different reactions between oxygene and the acireductone 1,2-dihydroxy-3-keto-5-methylthiopentene (DHK-MTPene) depending upon the metal bound in the active site. Fe-containing acireductone dioxygenase (Fe-ARD) produces formate and 2-keto-4-methylthiobutyrate (KMTB), the alpha-ketoacid precursor of methionine in the methionine recycle pathway. Ni-containing acireductone dioxygenase (Ni-ARD) produces methylthiopropionate, carbon monoxide and formate, and does not lie on the methionine recycle pathway.</text>
</comment>
<comment type="catalytic activity">
    <reaction evidence="1">
        <text>1,2-dihydroxy-5-(methylsulfanyl)pent-1-en-3-one + O2 = 4-methylsulfanyl-2-oxobutanoate + formate + 2 H(+)</text>
        <dbReference type="Rhea" id="RHEA:24504"/>
        <dbReference type="ChEBI" id="CHEBI:15378"/>
        <dbReference type="ChEBI" id="CHEBI:15379"/>
        <dbReference type="ChEBI" id="CHEBI:15740"/>
        <dbReference type="ChEBI" id="CHEBI:16723"/>
        <dbReference type="ChEBI" id="CHEBI:49252"/>
        <dbReference type="EC" id="1.13.11.54"/>
    </reaction>
</comment>
<comment type="cofactor">
    <cofactor evidence="1">
        <name>Fe(2+)</name>
        <dbReference type="ChEBI" id="CHEBI:29033"/>
    </cofactor>
    <text evidence="1">Binds 1 Fe(2+) cation per monomer.</text>
</comment>
<dbReference type="EMBL" id="FMZK01000002">
    <property type="protein sequence ID" value="SDC41486.1"/>
    <property type="molecule type" value="Genomic_DNA"/>
</dbReference>
<keyword evidence="3" id="KW-1185">Reference proteome</keyword>
<comment type="catalytic activity">
    <reaction evidence="1">
        <text>1,2-dihydroxy-5-(methylsulfanyl)pent-1-en-3-one + O2 = 3-(methylsulfanyl)propanoate + CO + formate + 2 H(+)</text>
        <dbReference type="Rhea" id="RHEA:14161"/>
        <dbReference type="ChEBI" id="CHEBI:15378"/>
        <dbReference type="ChEBI" id="CHEBI:15379"/>
        <dbReference type="ChEBI" id="CHEBI:15740"/>
        <dbReference type="ChEBI" id="CHEBI:17245"/>
        <dbReference type="ChEBI" id="CHEBI:49016"/>
        <dbReference type="ChEBI" id="CHEBI:49252"/>
        <dbReference type="EC" id="1.13.11.53"/>
    </reaction>
</comment>
<dbReference type="HAMAP" id="MF_01682">
    <property type="entry name" value="Salvage_MtnD"/>
    <property type="match status" value="1"/>
</dbReference>
<feature type="binding site" evidence="1">
    <location>
        <position position="99"/>
    </location>
    <ligand>
        <name>Fe(2+)</name>
        <dbReference type="ChEBI" id="CHEBI:29033"/>
    </ligand>
</feature>
<keyword evidence="1 2" id="KW-0223">Dioxygenase</keyword>
<gene>
    <name evidence="1" type="primary">mtnD</name>
    <name evidence="2" type="ORF">SAMN05216505_10277</name>
</gene>
<name>A0A1G6LFX8_9ACTN</name>
<evidence type="ECO:0000313" key="3">
    <source>
        <dbReference type="Proteomes" id="UP000182100"/>
    </source>
</evidence>
<dbReference type="GO" id="GO:0005506">
    <property type="term" value="F:iron ion binding"/>
    <property type="evidence" value="ECO:0007669"/>
    <property type="project" value="UniProtKB-UniRule"/>
</dbReference>
<dbReference type="InterPro" id="IPR014710">
    <property type="entry name" value="RmlC-like_jellyroll"/>
</dbReference>
<dbReference type="GO" id="GO:0010309">
    <property type="term" value="F:acireductone dioxygenase [iron(II)-requiring] activity"/>
    <property type="evidence" value="ECO:0007669"/>
    <property type="project" value="UniProtKB-UniRule"/>
</dbReference>
<dbReference type="STRING" id="67344.SAMN05216505_10277"/>
<accession>A0A1G6LFX8</accession>
<dbReference type="Gene3D" id="2.60.120.10">
    <property type="entry name" value="Jelly Rolls"/>
    <property type="match status" value="1"/>
</dbReference>
<keyword evidence="1" id="KW-0408">Iron</keyword>